<proteinExistence type="predicted"/>
<name>A0A7S3J099_9SPIT</name>
<reference evidence="1" key="1">
    <citation type="submission" date="2021-01" db="EMBL/GenBank/DDBJ databases">
        <authorList>
            <person name="Corre E."/>
            <person name="Pelletier E."/>
            <person name="Niang G."/>
            <person name="Scheremetjew M."/>
            <person name="Finn R."/>
            <person name="Kale V."/>
            <person name="Holt S."/>
            <person name="Cochrane G."/>
            <person name="Meng A."/>
            <person name="Brown T."/>
            <person name="Cohen L."/>
        </authorList>
    </citation>
    <scope>NUCLEOTIDE SEQUENCE</scope>
    <source>
        <strain evidence="1">FSP1.4</strain>
    </source>
</reference>
<dbReference type="AlphaFoldDB" id="A0A7S3J099"/>
<gene>
    <name evidence="1" type="ORF">EHAR0213_LOCUS1291</name>
</gene>
<sequence length="99" mass="11346">MNENFYIWNLNKNIHKSIHKINFADKHGGVDTQSLTKAIISNTCADQSFYTGFRVIGNQVVFYFMNFKKGTKISKDKIESENKKSVKLLKILPSNAMTI</sequence>
<organism evidence="1">
    <name type="scientific">Euplotes harpa</name>
    <dbReference type="NCBI Taxonomy" id="151035"/>
    <lineage>
        <taxon>Eukaryota</taxon>
        <taxon>Sar</taxon>
        <taxon>Alveolata</taxon>
        <taxon>Ciliophora</taxon>
        <taxon>Intramacronucleata</taxon>
        <taxon>Spirotrichea</taxon>
        <taxon>Hypotrichia</taxon>
        <taxon>Euplotida</taxon>
        <taxon>Euplotidae</taxon>
        <taxon>Euplotes</taxon>
    </lineage>
</organism>
<protein>
    <submittedName>
        <fullName evidence="1">Uncharacterized protein</fullName>
    </submittedName>
</protein>
<accession>A0A7S3J099</accession>
<evidence type="ECO:0000313" key="1">
    <source>
        <dbReference type="EMBL" id="CAE0342384.1"/>
    </source>
</evidence>
<dbReference type="EMBL" id="HBII01002847">
    <property type="protein sequence ID" value="CAE0342384.1"/>
    <property type="molecule type" value="Transcribed_RNA"/>
</dbReference>